<evidence type="ECO:0000259" key="13">
    <source>
        <dbReference type="PROSITE" id="PS50805"/>
    </source>
</evidence>
<feature type="domain" description="C2H2-type" evidence="11">
    <location>
        <begin position="1204"/>
        <end position="1231"/>
    </location>
</feature>
<evidence type="ECO:0000313" key="15">
    <source>
        <dbReference type="RefSeq" id="XP_060543382.1"/>
    </source>
</evidence>
<keyword evidence="8" id="KW-0539">Nucleus</keyword>
<feature type="domain" description="C2H2-type" evidence="11">
    <location>
        <begin position="308"/>
        <end position="335"/>
    </location>
</feature>
<dbReference type="CDD" id="cd07936">
    <property type="entry name" value="SCAN"/>
    <property type="match status" value="2"/>
</dbReference>
<dbReference type="InterPro" id="IPR036236">
    <property type="entry name" value="Znf_C2H2_sf"/>
</dbReference>
<feature type="domain" description="C2H2-type" evidence="11">
    <location>
        <begin position="504"/>
        <end position="531"/>
    </location>
</feature>
<dbReference type="Proteomes" id="UP001652622">
    <property type="component" value="Unplaced"/>
</dbReference>
<dbReference type="PANTHER" id="PTHR23234">
    <property type="entry name" value="ZNF44 PROTEIN"/>
    <property type="match status" value="1"/>
</dbReference>
<feature type="region of interest" description="Disordered" evidence="10">
    <location>
        <begin position="815"/>
        <end position="835"/>
    </location>
</feature>
<protein>
    <submittedName>
        <fullName evidence="15">Zinc finger protein 160-like</fullName>
    </submittedName>
</protein>
<dbReference type="GeneID" id="132710686"/>
<keyword evidence="7" id="KW-0804">Transcription</keyword>
<dbReference type="InterPro" id="IPR003309">
    <property type="entry name" value="SCAN_dom"/>
</dbReference>
<evidence type="ECO:0000259" key="11">
    <source>
        <dbReference type="PROSITE" id="PS50157"/>
    </source>
</evidence>
<keyword evidence="3" id="KW-0677">Repeat</keyword>
<feature type="domain" description="C2H2-type" evidence="11">
    <location>
        <begin position="364"/>
        <end position="391"/>
    </location>
</feature>
<feature type="domain" description="C2H2-type" evidence="11">
    <location>
        <begin position="448"/>
        <end position="475"/>
    </location>
</feature>
<dbReference type="Pfam" id="PF02023">
    <property type="entry name" value="SCAN"/>
    <property type="match status" value="2"/>
</dbReference>
<evidence type="ECO:0000256" key="8">
    <source>
        <dbReference type="ARBA" id="ARBA00023242"/>
    </source>
</evidence>
<feature type="domain" description="C2H2-type" evidence="11">
    <location>
        <begin position="1288"/>
        <end position="1315"/>
    </location>
</feature>
<feature type="domain" description="C2H2-type" evidence="11">
    <location>
        <begin position="420"/>
        <end position="447"/>
    </location>
</feature>
<dbReference type="Pfam" id="PF00096">
    <property type="entry name" value="zf-C2H2"/>
    <property type="match status" value="17"/>
</dbReference>
<evidence type="ECO:0000313" key="14">
    <source>
        <dbReference type="Proteomes" id="UP001652622"/>
    </source>
</evidence>
<feature type="domain" description="C2H2-type" evidence="11">
    <location>
        <begin position="560"/>
        <end position="587"/>
    </location>
</feature>
<evidence type="ECO:0000256" key="10">
    <source>
        <dbReference type="SAM" id="MobiDB-lite"/>
    </source>
</evidence>
<keyword evidence="4 9" id="KW-0863">Zinc-finger</keyword>
<name>A0ABM3Z4U9_PANGU</name>
<feature type="domain" description="C2H2-type" evidence="11">
    <location>
        <begin position="1120"/>
        <end position="1147"/>
    </location>
</feature>
<keyword evidence="5" id="KW-0862">Zinc</keyword>
<accession>A0ABM3Z4U9</accession>
<feature type="domain" description="C2H2-type" evidence="11">
    <location>
        <begin position="1148"/>
        <end position="1175"/>
    </location>
</feature>
<evidence type="ECO:0000256" key="7">
    <source>
        <dbReference type="ARBA" id="ARBA00023163"/>
    </source>
</evidence>
<evidence type="ECO:0000256" key="1">
    <source>
        <dbReference type="ARBA" id="ARBA00004123"/>
    </source>
</evidence>
<dbReference type="SMART" id="SM00349">
    <property type="entry name" value="KRAB"/>
    <property type="match status" value="2"/>
</dbReference>
<feature type="domain" description="C2H2-type" evidence="11">
    <location>
        <begin position="392"/>
        <end position="419"/>
    </location>
</feature>
<feature type="domain" description="C2H2-type" evidence="11">
    <location>
        <begin position="644"/>
        <end position="671"/>
    </location>
</feature>
<feature type="domain" description="C2H2-type" evidence="11">
    <location>
        <begin position="1372"/>
        <end position="1399"/>
    </location>
</feature>
<evidence type="ECO:0000256" key="2">
    <source>
        <dbReference type="ARBA" id="ARBA00022723"/>
    </source>
</evidence>
<dbReference type="SUPFAM" id="SSF57667">
    <property type="entry name" value="beta-beta-alpha zinc fingers"/>
    <property type="match status" value="13"/>
</dbReference>
<feature type="domain" description="C2H2-type" evidence="11">
    <location>
        <begin position="1232"/>
        <end position="1259"/>
    </location>
</feature>
<feature type="domain" description="C2H2-type" evidence="11">
    <location>
        <begin position="1176"/>
        <end position="1203"/>
    </location>
</feature>
<dbReference type="InterPro" id="IPR038269">
    <property type="entry name" value="SCAN_sf"/>
</dbReference>
<dbReference type="CDD" id="cd07765">
    <property type="entry name" value="KRAB_A-box"/>
    <property type="match status" value="2"/>
</dbReference>
<dbReference type="InterPro" id="IPR050758">
    <property type="entry name" value="Znf_C2H2-type"/>
</dbReference>
<dbReference type="PROSITE" id="PS50157">
    <property type="entry name" value="ZINC_FINGER_C2H2_2"/>
    <property type="match status" value="23"/>
</dbReference>
<dbReference type="SMART" id="SM00431">
    <property type="entry name" value="SCAN"/>
    <property type="match status" value="2"/>
</dbReference>
<dbReference type="Gene3D" id="6.10.140.140">
    <property type="match status" value="2"/>
</dbReference>
<dbReference type="RefSeq" id="XP_060543382.1">
    <property type="nucleotide sequence ID" value="XM_060687399.1"/>
</dbReference>
<dbReference type="PROSITE" id="PS00028">
    <property type="entry name" value="ZINC_FINGER_C2H2_1"/>
    <property type="match status" value="22"/>
</dbReference>
<dbReference type="InterPro" id="IPR036051">
    <property type="entry name" value="KRAB_dom_sf"/>
</dbReference>
<feature type="domain" description="SCAN box" evidence="12">
    <location>
        <begin position="51"/>
        <end position="123"/>
    </location>
</feature>
<dbReference type="PROSITE" id="PS50805">
    <property type="entry name" value="KRAB"/>
    <property type="match status" value="2"/>
</dbReference>
<feature type="domain" description="SCAN box" evidence="12">
    <location>
        <begin position="863"/>
        <end position="935"/>
    </location>
</feature>
<dbReference type="Pfam" id="PF01352">
    <property type="entry name" value="KRAB"/>
    <property type="match status" value="2"/>
</dbReference>
<comment type="subcellular location">
    <subcellularLocation>
        <location evidence="1">Nucleus</location>
    </subcellularLocation>
</comment>
<feature type="domain" description="C2H2-type" evidence="11">
    <location>
        <begin position="1316"/>
        <end position="1343"/>
    </location>
</feature>
<evidence type="ECO:0000256" key="5">
    <source>
        <dbReference type="ARBA" id="ARBA00022833"/>
    </source>
</evidence>
<feature type="domain" description="C2H2-type" evidence="11">
    <location>
        <begin position="616"/>
        <end position="643"/>
    </location>
</feature>
<feature type="domain" description="KRAB" evidence="13">
    <location>
        <begin position="1015"/>
        <end position="1099"/>
    </location>
</feature>
<keyword evidence="2" id="KW-0479">Metal-binding</keyword>
<dbReference type="Gene3D" id="1.10.4020.10">
    <property type="entry name" value="DNA breaking-rejoining enzymes"/>
    <property type="match status" value="2"/>
</dbReference>
<organism evidence="14 15">
    <name type="scientific">Pantherophis guttatus</name>
    <name type="common">Corn snake</name>
    <name type="synonym">Elaphe guttata</name>
    <dbReference type="NCBI Taxonomy" id="94885"/>
    <lineage>
        <taxon>Eukaryota</taxon>
        <taxon>Metazoa</taxon>
        <taxon>Chordata</taxon>
        <taxon>Craniata</taxon>
        <taxon>Vertebrata</taxon>
        <taxon>Euteleostomi</taxon>
        <taxon>Lepidosauria</taxon>
        <taxon>Squamata</taxon>
        <taxon>Bifurcata</taxon>
        <taxon>Unidentata</taxon>
        <taxon>Episquamata</taxon>
        <taxon>Toxicofera</taxon>
        <taxon>Serpentes</taxon>
        <taxon>Colubroidea</taxon>
        <taxon>Colubridae</taxon>
        <taxon>Colubrinae</taxon>
        <taxon>Pantherophis</taxon>
    </lineage>
</organism>
<dbReference type="SMART" id="SM00355">
    <property type="entry name" value="ZnF_C2H2"/>
    <property type="match status" value="23"/>
</dbReference>
<feature type="region of interest" description="Disordered" evidence="10">
    <location>
        <begin position="774"/>
        <end position="802"/>
    </location>
</feature>
<keyword evidence="14" id="KW-1185">Reference proteome</keyword>
<reference evidence="15" key="1">
    <citation type="submission" date="2025-08" db="UniProtKB">
        <authorList>
            <consortium name="RefSeq"/>
        </authorList>
    </citation>
    <scope>IDENTIFICATION</scope>
    <source>
        <tissue evidence="15">Blood</tissue>
    </source>
</reference>
<gene>
    <name evidence="15" type="primary">LOC132710686</name>
</gene>
<proteinExistence type="predicted"/>
<dbReference type="InterPro" id="IPR001909">
    <property type="entry name" value="KRAB"/>
</dbReference>
<evidence type="ECO:0000256" key="6">
    <source>
        <dbReference type="ARBA" id="ARBA00023015"/>
    </source>
</evidence>
<evidence type="ECO:0000259" key="12">
    <source>
        <dbReference type="PROSITE" id="PS50804"/>
    </source>
</evidence>
<dbReference type="SUPFAM" id="SSF109640">
    <property type="entry name" value="KRAB domain (Kruppel-associated box)"/>
    <property type="match status" value="2"/>
</dbReference>
<dbReference type="PANTHER" id="PTHR23234:SF8">
    <property type="entry name" value="C2H2-TYPE DOMAIN-CONTAINING PROTEIN"/>
    <property type="match status" value="1"/>
</dbReference>
<sequence>METQPFGKEGSGKGPSAAQPWKGGKLWTRTGQKILEEETILPSEVQPWNFIQYQEAEGPRGLCRRLHDFCRRWLRPEKHTKAQMLDLVVLEQLLFLLPPEMESWVRECGAETSSQVVALAEGFLLSQVEEQKEQVELQCCTVEIRDPEGKKNPSNPTQELFFRGIPWEDPSQDTSGEKQSMNFSVFYDGDQTAVEPPNQESLVSFEEVAVYLSEEEWSQLDSDQKALHLEVMLENHRNVVSLGNNGQENQDSWELFQVINAKDGTEKFGIQMEFESHERNQSNNWNLDTSSSTDAMIQDFLAQQERSYKCMECGKTFALSSRLTVHKKIHTGEKPHKCMECGKTFTQRGNLISHKMIHTGEKPYTCMECGKTFAQRSYLASHKKIHTGEKPYKCMECGKTFPLSSRLTIHKKIHTGEKPFKCMECGKTFTRRDHLISHKMIHTGEKPHKCMQCGKTFTHSRGLTIHKKLHTGEKPYKCMECGKTFVLSSRLTIHKKIHTGEKPYECIECGKTFALSRRLTIHKKIHTGEKPYKCMECGKTFALNSRLAIHKKIHTGEKPYECMECGKTFAQRGNLISHKMTHIGEKLYECIECGKKFAQRSYLASHKRIHTAEKPYKCMNCGKTFAQRSYLASHKKIHTVEKPYKCMECGKSFARNRSLTSHKRIHTQEELHSNSNFTTPQCFAGRGALDQENGTPVASPLVPWRTNSCLSRGGGDVSDVTNACCSRRLHSLSLTLGAPQEAESVAGEIQTCLGHLKSLQAKHFFLGGKKKSGITCRDQSCSPRNGPVKENTSGDPQESLDPFGVALQDRERMETQPFGKEGSGKGPSAAQLGKGGKLWTRTGQEILEEETILPSEVQPWNFIQYQEAEGPRELCRRLHDFCRRWLRPEKHTKAQMLDLVILEQLLFLLPPEMEGWVRECGAETSSQVVALAEGFLLSQAEDQKEQVEFQCFNGEIRDPEGKKNSSNPPQDLFFRRIPWEDPSQNTLGEKKYMKFSGFSGRDQTAVESPNQESLVSFEQVAVYFSEEEWSQLDPDQKVLHSEVMLENHRNVVSLGDNGQENQDSCGLFQVINAKDGTEKFAIGMELENHERNQSNNWNQESSSSTDAMIQDFLAQQERSYKCMECGKTFGMSSRLTVHKKIHTGEKPHKCMECGKTFAQRSYLASHKKIHTGEKPFNCMECGKTFARRDHLIYHKMIHTGEKPYKCIQCGKTFTHSRGLTIHKKLHTGEKPYKCMECGKTFVLSSRLTIHKKIHTGEKPYKCIECGKTFAHSSGLGRHKTIHTGEKPYKCMECGKTFAQCRYLASHKKIHTEEKPYECMECGKTFAQRRNLISHKMTHIGEKPYECIECGKKFAQHSCFASHKKIHTVEKPYKCMERGKSFAQSCTLTSHKRIHAQEKLYK</sequence>
<feature type="domain" description="C2H2-type" evidence="11">
    <location>
        <begin position="588"/>
        <end position="615"/>
    </location>
</feature>
<feature type="domain" description="C2H2-type" evidence="11">
    <location>
        <begin position="1260"/>
        <end position="1287"/>
    </location>
</feature>
<dbReference type="Gene3D" id="3.30.160.60">
    <property type="entry name" value="Classic Zinc Finger"/>
    <property type="match status" value="23"/>
</dbReference>
<feature type="domain" description="C2H2-type" evidence="11">
    <location>
        <begin position="532"/>
        <end position="559"/>
    </location>
</feature>
<evidence type="ECO:0000256" key="9">
    <source>
        <dbReference type="PROSITE-ProRule" id="PRU00042"/>
    </source>
</evidence>
<dbReference type="InterPro" id="IPR013087">
    <property type="entry name" value="Znf_C2H2_type"/>
</dbReference>
<feature type="domain" description="C2H2-type" evidence="11">
    <location>
        <begin position="1344"/>
        <end position="1371"/>
    </location>
</feature>
<feature type="domain" description="C2H2-type" evidence="11">
    <location>
        <begin position="336"/>
        <end position="363"/>
    </location>
</feature>
<evidence type="ECO:0000256" key="3">
    <source>
        <dbReference type="ARBA" id="ARBA00022737"/>
    </source>
</evidence>
<dbReference type="PROSITE" id="PS50804">
    <property type="entry name" value="SCAN_BOX"/>
    <property type="match status" value="2"/>
</dbReference>
<feature type="region of interest" description="Disordered" evidence="10">
    <location>
        <begin position="1"/>
        <end position="23"/>
    </location>
</feature>
<dbReference type="SUPFAM" id="SSF47353">
    <property type="entry name" value="Retrovirus capsid dimerization domain-like"/>
    <property type="match status" value="2"/>
</dbReference>
<feature type="domain" description="C2H2-type" evidence="11">
    <location>
        <begin position="476"/>
        <end position="503"/>
    </location>
</feature>
<evidence type="ECO:0000256" key="4">
    <source>
        <dbReference type="ARBA" id="ARBA00022771"/>
    </source>
</evidence>
<keyword evidence="6" id="KW-0805">Transcription regulation</keyword>
<feature type="domain" description="KRAB" evidence="13">
    <location>
        <begin position="203"/>
        <end position="280"/>
    </location>
</feature>